<proteinExistence type="predicted"/>
<dbReference type="RefSeq" id="XP_028865925.1">
    <property type="nucleotide sequence ID" value="XM_029010092.1"/>
</dbReference>
<evidence type="ECO:0000313" key="3">
    <source>
        <dbReference type="Proteomes" id="UP000236319"/>
    </source>
</evidence>
<sequence length="173" mass="18389">MRHVQRLAVDWCDGSAKDAPPVNEAEGGGCPMRRARMLAENKEMAGKCPFAAAAEKAAAEKAAAIKEGESPVTRKEGGCPFTAKVDGCTVTTKVDGSPVTTEVDGCPITGKVDGCPITTTEEEHPVTTDVVDVPLDEAKDPLDTTDEHTTPFPDYIASPMDDFEIRDSPEHFA</sequence>
<protein>
    <submittedName>
        <fullName evidence="2">Fibronectin type III domain containing 3C1-like, putative</fullName>
    </submittedName>
</protein>
<evidence type="ECO:0000313" key="2">
    <source>
        <dbReference type="EMBL" id="GBE59682.1"/>
    </source>
</evidence>
<organism evidence="2 3">
    <name type="scientific">Babesia ovata</name>
    <dbReference type="NCBI Taxonomy" id="189622"/>
    <lineage>
        <taxon>Eukaryota</taxon>
        <taxon>Sar</taxon>
        <taxon>Alveolata</taxon>
        <taxon>Apicomplexa</taxon>
        <taxon>Aconoidasida</taxon>
        <taxon>Piroplasmida</taxon>
        <taxon>Babesiidae</taxon>
        <taxon>Babesia</taxon>
    </lineage>
</organism>
<reference evidence="2 3" key="1">
    <citation type="journal article" date="2017" name="BMC Genomics">
        <title>Whole-genome assembly of Babesia ovata and comparative genomics between closely related pathogens.</title>
        <authorList>
            <person name="Yamagishi J."/>
            <person name="Asada M."/>
            <person name="Hakimi H."/>
            <person name="Tanaka T.Q."/>
            <person name="Sugimoto C."/>
            <person name="Kawazu S."/>
        </authorList>
    </citation>
    <scope>NUCLEOTIDE SEQUENCE [LARGE SCALE GENOMIC DNA]</scope>
    <source>
        <strain evidence="2 3">Miyake</strain>
    </source>
</reference>
<feature type="compositionally biased region" description="Basic and acidic residues" evidence="1">
    <location>
        <begin position="163"/>
        <end position="173"/>
    </location>
</feature>
<dbReference type="GeneID" id="39873452"/>
<keyword evidence="3" id="KW-1185">Reference proteome</keyword>
<name>A0A2H6K9K3_9APIC</name>
<comment type="caution">
    <text evidence="2">The sequence shown here is derived from an EMBL/GenBank/DDBJ whole genome shotgun (WGS) entry which is preliminary data.</text>
</comment>
<dbReference type="EMBL" id="BDSA01000001">
    <property type="protein sequence ID" value="GBE59682.1"/>
    <property type="molecule type" value="Genomic_DNA"/>
</dbReference>
<dbReference type="AlphaFoldDB" id="A0A2H6K9K3"/>
<accession>A0A2H6K9K3</accession>
<gene>
    <name evidence="2" type="ORF">BOVATA_011750</name>
</gene>
<dbReference type="Proteomes" id="UP000236319">
    <property type="component" value="Unassembled WGS sequence"/>
</dbReference>
<feature type="compositionally biased region" description="Basic and acidic residues" evidence="1">
    <location>
        <begin position="138"/>
        <end position="149"/>
    </location>
</feature>
<evidence type="ECO:0000256" key="1">
    <source>
        <dbReference type="SAM" id="MobiDB-lite"/>
    </source>
</evidence>
<dbReference type="VEuPathDB" id="PiroplasmaDB:BOVATA_011750"/>
<feature type="region of interest" description="Disordered" evidence="1">
    <location>
        <begin position="138"/>
        <end position="173"/>
    </location>
</feature>